<dbReference type="GO" id="GO:0019752">
    <property type="term" value="P:carboxylic acid metabolic process"/>
    <property type="evidence" value="ECO:0007669"/>
    <property type="project" value="InterPro"/>
</dbReference>
<dbReference type="InterPro" id="IPR015422">
    <property type="entry name" value="PyrdxlP-dep_Trfase_small"/>
</dbReference>
<dbReference type="InterPro" id="IPR015421">
    <property type="entry name" value="PyrdxlP-dep_Trfase_major"/>
</dbReference>
<comment type="similarity">
    <text evidence="2 7">Belongs to the group II decarboxylase family.</text>
</comment>
<keyword evidence="4 6" id="KW-0663">Pyridoxal phosphate</keyword>
<dbReference type="RefSeq" id="WP_145242929.1">
    <property type="nucleotide sequence ID" value="NZ_CP036273.1"/>
</dbReference>
<dbReference type="InterPro" id="IPR015424">
    <property type="entry name" value="PyrdxlP-dep_Trfase"/>
</dbReference>
<dbReference type="GO" id="GO:0005737">
    <property type="term" value="C:cytoplasm"/>
    <property type="evidence" value="ECO:0007669"/>
    <property type="project" value="TreeGrafter"/>
</dbReference>
<sequence>MTPDEFRAHGHRLIDWLADYRAGVAARPVISQTEPGQVKAALPAEPPAEPEPFDAVLADLDRVVMPGVTHWQHPRFFGYFPSNAALASVLGDLVSTGLGVIGLNWQASPALTELEEVVCGWMRQALGMSPAWSGVIQDTASTGSLLALLCARERTTNFSLARGGLQAEPKPLTVYVSAQSHSSVEKAALLAGFGRENVRAVPHDDAFALRPDALAAMVAADAAAGKRPCAVVATTGTTASTALDPIAGIAEVAARHQLWLHVDAAMAGSAMILPECRWMWDGIERADTLLLNPHKWLGAVFDCSLFYTRDPDHLIRVMSTNPSYLRTAADGRVTNYRDWGVPLGRRFRALKLWFLLRSEGLSGLQARLRRDLDNARWLADQVRVTPHWRVAAPVPLQTVCVVHEPPGVTGEALDAHTRAWAERVNRSGRAYLTPATLGGRWVVRVSVGAEQTTRADVEALWALVRSAAAGDAPGLA</sequence>
<name>A0A517XZB5_9BACT</name>
<dbReference type="InterPro" id="IPR002129">
    <property type="entry name" value="PyrdxlP-dep_de-COase"/>
</dbReference>
<dbReference type="Pfam" id="PF00282">
    <property type="entry name" value="Pyridoxal_deC"/>
    <property type="match status" value="1"/>
</dbReference>
<dbReference type="Gene3D" id="3.90.1150.10">
    <property type="entry name" value="Aspartate Aminotransferase, domain 1"/>
    <property type="match status" value="1"/>
</dbReference>
<accession>A0A517XZB5</accession>
<dbReference type="OrthoDB" id="9803665at2"/>
<keyword evidence="9" id="KW-1185">Reference proteome</keyword>
<feature type="modified residue" description="N6-(pyridoxal phosphate)lysine" evidence="6">
    <location>
        <position position="295"/>
    </location>
</feature>
<evidence type="ECO:0000313" key="8">
    <source>
        <dbReference type="EMBL" id="QDU22852.1"/>
    </source>
</evidence>
<evidence type="ECO:0000313" key="9">
    <source>
        <dbReference type="Proteomes" id="UP000319576"/>
    </source>
</evidence>
<evidence type="ECO:0000256" key="1">
    <source>
        <dbReference type="ARBA" id="ARBA00001933"/>
    </source>
</evidence>
<dbReference type="SUPFAM" id="SSF53383">
    <property type="entry name" value="PLP-dependent transferases"/>
    <property type="match status" value="1"/>
</dbReference>
<protein>
    <submittedName>
        <fullName evidence="8">L-2,4-diaminobutyrate decarboxylase</fullName>
        <ecNumber evidence="8">4.1.1.86</ecNumber>
    </submittedName>
</protein>
<evidence type="ECO:0000256" key="4">
    <source>
        <dbReference type="ARBA" id="ARBA00022898"/>
    </source>
</evidence>
<proteinExistence type="inferred from homology"/>
<evidence type="ECO:0000256" key="6">
    <source>
        <dbReference type="PIRSR" id="PIRSR602129-50"/>
    </source>
</evidence>
<comment type="cofactor">
    <cofactor evidence="1 6 7">
        <name>pyridoxal 5'-phosphate</name>
        <dbReference type="ChEBI" id="CHEBI:597326"/>
    </cofactor>
</comment>
<dbReference type="KEGG" id="uli:ETAA1_48400"/>
<dbReference type="GO" id="GO:0006520">
    <property type="term" value="P:amino acid metabolic process"/>
    <property type="evidence" value="ECO:0007669"/>
    <property type="project" value="InterPro"/>
</dbReference>
<evidence type="ECO:0000256" key="7">
    <source>
        <dbReference type="RuleBase" id="RU000382"/>
    </source>
</evidence>
<organism evidence="8 9">
    <name type="scientific">Urbifossiella limnaea</name>
    <dbReference type="NCBI Taxonomy" id="2528023"/>
    <lineage>
        <taxon>Bacteria</taxon>
        <taxon>Pseudomonadati</taxon>
        <taxon>Planctomycetota</taxon>
        <taxon>Planctomycetia</taxon>
        <taxon>Gemmatales</taxon>
        <taxon>Gemmataceae</taxon>
        <taxon>Urbifossiella</taxon>
    </lineage>
</organism>
<dbReference type="PANTHER" id="PTHR11999:SF70">
    <property type="entry name" value="MIP05841P"/>
    <property type="match status" value="1"/>
</dbReference>
<dbReference type="Gene3D" id="1.20.1340.10">
    <property type="entry name" value="dopa decarboxylase, N-terminal domain"/>
    <property type="match status" value="1"/>
</dbReference>
<dbReference type="PRINTS" id="PR00800">
    <property type="entry name" value="YHDCRBOXLASE"/>
</dbReference>
<dbReference type="EMBL" id="CP036273">
    <property type="protein sequence ID" value="QDU22852.1"/>
    <property type="molecule type" value="Genomic_DNA"/>
</dbReference>
<keyword evidence="5 7" id="KW-0456">Lyase</keyword>
<dbReference type="EC" id="4.1.1.86" evidence="8"/>
<keyword evidence="3" id="KW-0210">Decarboxylase</keyword>
<evidence type="ECO:0000256" key="3">
    <source>
        <dbReference type="ARBA" id="ARBA00022793"/>
    </source>
</evidence>
<evidence type="ECO:0000256" key="2">
    <source>
        <dbReference type="ARBA" id="ARBA00009533"/>
    </source>
</evidence>
<dbReference type="InterPro" id="IPR010977">
    <property type="entry name" value="Aromatic_deC"/>
</dbReference>
<gene>
    <name evidence="8" type="primary">ddc</name>
    <name evidence="8" type="ORF">ETAA1_48400</name>
</gene>
<dbReference type="Proteomes" id="UP000319576">
    <property type="component" value="Chromosome"/>
</dbReference>
<dbReference type="Gene3D" id="3.40.640.10">
    <property type="entry name" value="Type I PLP-dependent aspartate aminotransferase-like (Major domain)"/>
    <property type="match status" value="1"/>
</dbReference>
<dbReference type="GO" id="GO:0033983">
    <property type="term" value="F:diaminobutyrate decarboxylase activity"/>
    <property type="evidence" value="ECO:0007669"/>
    <property type="project" value="UniProtKB-EC"/>
</dbReference>
<evidence type="ECO:0000256" key="5">
    <source>
        <dbReference type="ARBA" id="ARBA00023239"/>
    </source>
</evidence>
<dbReference type="PANTHER" id="PTHR11999">
    <property type="entry name" value="GROUP II PYRIDOXAL-5-PHOSPHATE DECARBOXYLASE"/>
    <property type="match status" value="1"/>
</dbReference>
<reference evidence="8 9" key="1">
    <citation type="submission" date="2019-02" db="EMBL/GenBank/DDBJ databases">
        <title>Deep-cultivation of Planctomycetes and their phenomic and genomic characterization uncovers novel biology.</title>
        <authorList>
            <person name="Wiegand S."/>
            <person name="Jogler M."/>
            <person name="Boedeker C."/>
            <person name="Pinto D."/>
            <person name="Vollmers J."/>
            <person name="Rivas-Marin E."/>
            <person name="Kohn T."/>
            <person name="Peeters S.H."/>
            <person name="Heuer A."/>
            <person name="Rast P."/>
            <person name="Oberbeckmann S."/>
            <person name="Bunk B."/>
            <person name="Jeske O."/>
            <person name="Meyerdierks A."/>
            <person name="Storesund J.E."/>
            <person name="Kallscheuer N."/>
            <person name="Luecker S."/>
            <person name="Lage O.M."/>
            <person name="Pohl T."/>
            <person name="Merkel B.J."/>
            <person name="Hornburger P."/>
            <person name="Mueller R.-W."/>
            <person name="Bruemmer F."/>
            <person name="Labrenz M."/>
            <person name="Spormann A.M."/>
            <person name="Op den Camp H."/>
            <person name="Overmann J."/>
            <person name="Amann R."/>
            <person name="Jetten M.S.M."/>
            <person name="Mascher T."/>
            <person name="Medema M.H."/>
            <person name="Devos D.P."/>
            <person name="Kaster A.-K."/>
            <person name="Ovreas L."/>
            <person name="Rohde M."/>
            <person name="Galperin M.Y."/>
            <person name="Jogler C."/>
        </authorList>
    </citation>
    <scope>NUCLEOTIDE SEQUENCE [LARGE SCALE GENOMIC DNA]</scope>
    <source>
        <strain evidence="8 9">ETA_A1</strain>
    </source>
</reference>
<dbReference type="AlphaFoldDB" id="A0A517XZB5"/>
<dbReference type="GO" id="GO:0030170">
    <property type="term" value="F:pyridoxal phosphate binding"/>
    <property type="evidence" value="ECO:0007669"/>
    <property type="project" value="InterPro"/>
</dbReference>